<reference evidence="2 3" key="1">
    <citation type="submission" date="2015-06" db="EMBL/GenBank/DDBJ databases">
        <title>Survival trade-offs in plant roots during colonization by closely related pathogenic and mutualistic fungi.</title>
        <authorList>
            <person name="Hacquard S."/>
            <person name="Kracher B."/>
            <person name="Hiruma K."/>
            <person name="Weinman A."/>
            <person name="Muench P."/>
            <person name="Garrido Oter R."/>
            <person name="Ver Loren van Themaat E."/>
            <person name="Dallerey J.-F."/>
            <person name="Damm U."/>
            <person name="Henrissat B."/>
            <person name="Lespinet O."/>
            <person name="Thon M."/>
            <person name="Kemen E."/>
            <person name="McHardy A.C."/>
            <person name="Schulze-Lefert P."/>
            <person name="O'Connell R.J."/>
        </authorList>
    </citation>
    <scope>NUCLEOTIDE SEQUENCE [LARGE SCALE GENOMIC DNA]</scope>
    <source>
        <strain evidence="2 3">MAFF 238704</strain>
    </source>
</reference>
<feature type="compositionally biased region" description="Low complexity" evidence="1">
    <location>
        <begin position="299"/>
        <end position="316"/>
    </location>
</feature>
<feature type="compositionally biased region" description="Polar residues" evidence="1">
    <location>
        <begin position="373"/>
        <end position="385"/>
    </location>
</feature>
<feature type="region of interest" description="Disordered" evidence="1">
    <location>
        <begin position="203"/>
        <end position="235"/>
    </location>
</feature>
<dbReference type="AlphaFoldDB" id="A0A166Q3A6"/>
<feature type="region of interest" description="Disordered" evidence="1">
    <location>
        <begin position="255"/>
        <end position="277"/>
    </location>
</feature>
<dbReference type="Proteomes" id="UP000076584">
    <property type="component" value="Unassembled WGS sequence"/>
</dbReference>
<proteinExistence type="predicted"/>
<dbReference type="EMBL" id="LFIW01002536">
    <property type="protein sequence ID" value="KZL67468.1"/>
    <property type="molecule type" value="Genomic_DNA"/>
</dbReference>
<organism evidence="2 3">
    <name type="scientific">Colletotrichum incanum</name>
    <name type="common">Soybean anthracnose fungus</name>
    <dbReference type="NCBI Taxonomy" id="1573173"/>
    <lineage>
        <taxon>Eukaryota</taxon>
        <taxon>Fungi</taxon>
        <taxon>Dikarya</taxon>
        <taxon>Ascomycota</taxon>
        <taxon>Pezizomycotina</taxon>
        <taxon>Sordariomycetes</taxon>
        <taxon>Hypocreomycetidae</taxon>
        <taxon>Glomerellales</taxon>
        <taxon>Glomerellaceae</taxon>
        <taxon>Colletotrichum</taxon>
        <taxon>Colletotrichum spaethianum species complex</taxon>
    </lineage>
</organism>
<gene>
    <name evidence="2" type="ORF">CI238_01039</name>
</gene>
<feature type="region of interest" description="Disordered" evidence="1">
    <location>
        <begin position="489"/>
        <end position="542"/>
    </location>
</feature>
<feature type="compositionally biased region" description="Low complexity" evidence="1">
    <location>
        <begin position="509"/>
        <end position="523"/>
    </location>
</feature>
<feature type="compositionally biased region" description="Low complexity" evidence="1">
    <location>
        <begin position="406"/>
        <end position="447"/>
    </location>
</feature>
<protein>
    <submittedName>
        <fullName evidence="2">Uncharacterized protein</fullName>
    </submittedName>
</protein>
<keyword evidence="3" id="KW-1185">Reference proteome</keyword>
<feature type="compositionally biased region" description="Polar residues" evidence="1">
    <location>
        <begin position="524"/>
        <end position="542"/>
    </location>
</feature>
<feature type="region of interest" description="Disordered" evidence="1">
    <location>
        <begin position="299"/>
        <end position="322"/>
    </location>
</feature>
<comment type="caution">
    <text evidence="2">The sequence shown here is derived from an EMBL/GenBank/DDBJ whole genome shotgun (WGS) entry which is preliminary data.</text>
</comment>
<sequence length="542" mass="58578">MPFDFKAYDAKCNGLTPEELQKEWEHYTRLISGASTSTAISGMAVPFTFGVSTIGVAMAAPAIHNARKKREIIERHLQKYGMTHLTRKRDVLGSMAVSGTIGVVTLGVGTAGADAIATAGAEHGISAIVENDTAIKVVTHAALDGVGLGVEHAHTNHLKKKDAFKAFQAAGVFQAVQDAKSAQQDNYSQPQPQQHFQPIYQHPPQYHQAPQSQSGVLTGSVASEPSLHAPNPMMTYNPAYQCEKQSYQSMTIVQQTPQHPTTQQQANQTSQESQHYDAHLPHHQYSNQVSKLPAISSQFPAQVQQAPPSQSTSTYTPPTPLQAPSAYIYQQHTSTPAAAYRYSAPPPPPPSRSAQSYQPVTLPPPPPYPPPTSNTIHIHPTQQQIAPEPQYAPVPIPPAYNQTPNHAAHQQHPPAPVQQGYQHAPQSYQPQSQPPMQQQTHQQQFKPLPTPVSPPHSVNAVAQGGSSYFPAMGAPQNQVAYNPQKWAEQPYGQEPYTPAATPGTQLVPQVSQTQSSHSQNHTNGNATAVTPMSRQVTGYGTG</sequence>
<feature type="compositionally biased region" description="Low complexity" evidence="1">
    <location>
        <begin position="203"/>
        <end position="214"/>
    </location>
</feature>
<feature type="region of interest" description="Disordered" evidence="1">
    <location>
        <begin position="339"/>
        <end position="464"/>
    </location>
</feature>
<feature type="compositionally biased region" description="Low complexity" evidence="1">
    <location>
        <begin position="255"/>
        <end position="273"/>
    </location>
</feature>
<accession>A0A166Q3A6</accession>
<feature type="compositionally biased region" description="Pro residues" evidence="1">
    <location>
        <begin position="361"/>
        <end position="372"/>
    </location>
</feature>
<evidence type="ECO:0000313" key="3">
    <source>
        <dbReference type="Proteomes" id="UP000076584"/>
    </source>
</evidence>
<evidence type="ECO:0000256" key="1">
    <source>
        <dbReference type="SAM" id="MobiDB-lite"/>
    </source>
</evidence>
<evidence type="ECO:0000313" key="2">
    <source>
        <dbReference type="EMBL" id="KZL67468.1"/>
    </source>
</evidence>
<name>A0A166Q3A6_COLIC</name>
<dbReference type="STRING" id="1573173.A0A166Q3A6"/>